<organism evidence="1 2">
    <name type="scientific">Allacma fusca</name>
    <dbReference type="NCBI Taxonomy" id="39272"/>
    <lineage>
        <taxon>Eukaryota</taxon>
        <taxon>Metazoa</taxon>
        <taxon>Ecdysozoa</taxon>
        <taxon>Arthropoda</taxon>
        <taxon>Hexapoda</taxon>
        <taxon>Collembola</taxon>
        <taxon>Symphypleona</taxon>
        <taxon>Sminthuridae</taxon>
        <taxon>Allacma</taxon>
    </lineage>
</organism>
<reference evidence="1" key="1">
    <citation type="submission" date="2021-06" db="EMBL/GenBank/DDBJ databases">
        <authorList>
            <person name="Hodson N. C."/>
            <person name="Mongue J. A."/>
            <person name="Jaron S. K."/>
        </authorList>
    </citation>
    <scope>NUCLEOTIDE SEQUENCE</scope>
</reference>
<dbReference type="EMBL" id="CAJVCH010331371">
    <property type="protein sequence ID" value="CAG7787072.1"/>
    <property type="molecule type" value="Genomic_DNA"/>
</dbReference>
<dbReference type="Proteomes" id="UP000708208">
    <property type="component" value="Unassembled WGS sequence"/>
</dbReference>
<dbReference type="AlphaFoldDB" id="A0A8J2KEH8"/>
<comment type="caution">
    <text evidence="1">The sequence shown here is derived from an EMBL/GenBank/DDBJ whole genome shotgun (WGS) entry which is preliminary data.</text>
</comment>
<keyword evidence="2" id="KW-1185">Reference proteome</keyword>
<accession>A0A8J2KEH8</accession>
<evidence type="ECO:0000313" key="1">
    <source>
        <dbReference type="EMBL" id="CAG7787072.1"/>
    </source>
</evidence>
<evidence type="ECO:0000313" key="2">
    <source>
        <dbReference type="Proteomes" id="UP000708208"/>
    </source>
</evidence>
<name>A0A8J2KEH8_9HEXA</name>
<feature type="non-terminal residue" evidence="1">
    <location>
        <position position="1"/>
    </location>
</feature>
<protein>
    <submittedName>
        <fullName evidence="1">Uncharacterized protein</fullName>
    </submittedName>
</protein>
<sequence length="57" mass="6698">HIAFKYKKILEAEGNLSRHIDDMDRKFFGDIAKYKISNPSRMNKYWFIDNVTTSVGS</sequence>
<proteinExistence type="predicted"/>
<gene>
    <name evidence="1" type="ORF">AFUS01_LOCUS25599</name>
</gene>